<dbReference type="PANTHER" id="PTHR42770">
    <property type="entry name" value="AMINO ACID TRANSPORTER-RELATED"/>
    <property type="match status" value="1"/>
</dbReference>
<feature type="transmembrane region" description="Helical" evidence="6">
    <location>
        <begin position="461"/>
        <end position="482"/>
    </location>
</feature>
<organism evidence="7 8">
    <name type="scientific">Granulimonas faecalis</name>
    <dbReference type="NCBI Taxonomy" id="2894155"/>
    <lineage>
        <taxon>Bacteria</taxon>
        <taxon>Bacillati</taxon>
        <taxon>Actinomycetota</taxon>
        <taxon>Coriobacteriia</taxon>
        <taxon>Coriobacteriales</taxon>
        <taxon>Kribbibacteriaceae</taxon>
        <taxon>Granulimonas</taxon>
    </lineage>
</organism>
<keyword evidence="3 6" id="KW-0812">Transmembrane</keyword>
<protein>
    <submittedName>
        <fullName evidence="7">Arginine/agmatine antiporter</fullName>
    </submittedName>
</protein>
<feature type="transmembrane region" description="Helical" evidence="6">
    <location>
        <begin position="12"/>
        <end position="32"/>
    </location>
</feature>
<dbReference type="PIRSF" id="PIRSF006060">
    <property type="entry name" value="AA_transporter"/>
    <property type="match status" value="1"/>
</dbReference>
<name>A0AAV5B2T2_9ACTN</name>
<evidence type="ECO:0000256" key="4">
    <source>
        <dbReference type="ARBA" id="ARBA00022989"/>
    </source>
</evidence>
<feature type="transmembrane region" description="Helical" evidence="6">
    <location>
        <begin position="240"/>
        <end position="263"/>
    </location>
</feature>
<comment type="subcellular location">
    <subcellularLocation>
        <location evidence="1">Cell membrane</location>
        <topology evidence="1">Multi-pass membrane protein</topology>
    </subcellularLocation>
</comment>
<accession>A0AAV5B2T2</accession>
<feature type="transmembrane region" description="Helical" evidence="6">
    <location>
        <begin position="406"/>
        <end position="423"/>
    </location>
</feature>
<comment type="caution">
    <text evidence="7">The sequence shown here is derived from an EMBL/GenBank/DDBJ whole genome shotgun (WGS) entry which is preliminary data.</text>
</comment>
<feature type="transmembrane region" description="Helical" evidence="6">
    <location>
        <begin position="88"/>
        <end position="116"/>
    </location>
</feature>
<evidence type="ECO:0000256" key="2">
    <source>
        <dbReference type="ARBA" id="ARBA00022475"/>
    </source>
</evidence>
<dbReference type="RefSeq" id="WP_251164094.1">
    <property type="nucleotide sequence ID" value="NZ_BQKC01000001.1"/>
</dbReference>
<dbReference type="InterPro" id="IPR002293">
    <property type="entry name" value="AA/rel_permease1"/>
</dbReference>
<dbReference type="PANTHER" id="PTHR42770:SF4">
    <property type="entry name" value="ARGININE_ORNITHINE ANTIPORTER-RELATED"/>
    <property type="match status" value="1"/>
</dbReference>
<evidence type="ECO:0000313" key="8">
    <source>
        <dbReference type="Proteomes" id="UP001055025"/>
    </source>
</evidence>
<keyword evidence="4 6" id="KW-1133">Transmembrane helix</keyword>
<gene>
    <name evidence="7" type="primary">aaxC_2</name>
    <name evidence="7" type="ORF">ATOP_13990</name>
</gene>
<feature type="transmembrane region" description="Helical" evidence="6">
    <location>
        <begin position="158"/>
        <end position="179"/>
    </location>
</feature>
<proteinExistence type="predicted"/>
<keyword evidence="8" id="KW-1185">Reference proteome</keyword>
<feature type="transmembrane region" description="Helical" evidence="6">
    <location>
        <begin position="429"/>
        <end position="449"/>
    </location>
</feature>
<feature type="transmembrane region" description="Helical" evidence="6">
    <location>
        <begin position="44"/>
        <end position="67"/>
    </location>
</feature>
<evidence type="ECO:0000256" key="6">
    <source>
        <dbReference type="SAM" id="Phobius"/>
    </source>
</evidence>
<keyword evidence="5 6" id="KW-0472">Membrane</keyword>
<evidence type="ECO:0000256" key="1">
    <source>
        <dbReference type="ARBA" id="ARBA00004651"/>
    </source>
</evidence>
<keyword evidence="2" id="KW-1003">Cell membrane</keyword>
<evidence type="ECO:0000256" key="5">
    <source>
        <dbReference type="ARBA" id="ARBA00023136"/>
    </source>
</evidence>
<dbReference type="AlphaFoldDB" id="A0AAV5B2T2"/>
<dbReference type="EMBL" id="BQKC01000001">
    <property type="protein sequence ID" value="GJM55744.1"/>
    <property type="molecule type" value="Genomic_DNA"/>
</dbReference>
<feature type="transmembrane region" description="Helical" evidence="6">
    <location>
        <begin position="341"/>
        <end position="360"/>
    </location>
</feature>
<feature type="transmembrane region" description="Helical" evidence="6">
    <location>
        <begin position="128"/>
        <end position="146"/>
    </location>
</feature>
<dbReference type="Proteomes" id="UP001055025">
    <property type="component" value="Unassembled WGS sequence"/>
</dbReference>
<dbReference type="InterPro" id="IPR050367">
    <property type="entry name" value="APC_superfamily"/>
</dbReference>
<dbReference type="Gene3D" id="1.20.1740.10">
    <property type="entry name" value="Amino acid/polyamine transporter I"/>
    <property type="match status" value="1"/>
</dbReference>
<sequence>MAKGGIVPERVGIVGLVGISVSAMVGGGIYSLPGAVAAHASAGATLVAWLLTGLGMWFVVGTFRILAQVRPELTNGVYAYAERGFGRLVGFLVMLGYWCTSCCAMATYGVLLMATLSPLVPAFGAGNTVPALLGASVVVWSVFALARRGVEQASVLNIVGTVAKFVPVAVFVAVCAAHFDPAVFSGGFFGSAPAAPGGTADGLAGQVADVMMVTLWVFIGIEGAVVVSGDATSQKAVGRAVTLALAVALVFYVLVSTVPFGVFSQDDIAAMASPSTAQILLALAGDWGRVLVSVGIVVSILSSWLVWMCMQGQMPTSAAADGIFPARFTSRNRFGAPGRSLLACAALTQLFLVLACLLGSEAWDTMVSITSVMTVPAYFCCCLFLVKEAVVGSDWQAPGVPRPRAFLVGAAGCLFGVVLLVAAGVENLMLASIVFALGLPLFLVGLRQSGRGVPLKAWERAAMVAIVAVAAASVLGFALQVLA</sequence>
<dbReference type="GO" id="GO:0005886">
    <property type="term" value="C:plasma membrane"/>
    <property type="evidence" value="ECO:0007669"/>
    <property type="project" value="UniProtKB-SubCell"/>
</dbReference>
<feature type="transmembrane region" description="Helical" evidence="6">
    <location>
        <begin position="366"/>
        <end position="386"/>
    </location>
</feature>
<feature type="transmembrane region" description="Helical" evidence="6">
    <location>
        <begin position="287"/>
        <end position="307"/>
    </location>
</feature>
<evidence type="ECO:0000313" key="7">
    <source>
        <dbReference type="EMBL" id="GJM55744.1"/>
    </source>
</evidence>
<dbReference type="Pfam" id="PF13520">
    <property type="entry name" value="AA_permease_2"/>
    <property type="match status" value="1"/>
</dbReference>
<feature type="transmembrane region" description="Helical" evidence="6">
    <location>
        <begin position="210"/>
        <end position="228"/>
    </location>
</feature>
<evidence type="ECO:0000256" key="3">
    <source>
        <dbReference type="ARBA" id="ARBA00022692"/>
    </source>
</evidence>
<dbReference type="GO" id="GO:0022857">
    <property type="term" value="F:transmembrane transporter activity"/>
    <property type="evidence" value="ECO:0007669"/>
    <property type="project" value="InterPro"/>
</dbReference>
<reference evidence="7" key="1">
    <citation type="journal article" date="2022" name="Int. J. Syst. Evol. Microbiol.">
        <title>Granulimonas faecalis gen. nov., sp. nov., and Leptogranulimonas caecicola gen. nov., sp. nov., novel lactate-producing Atopobiaceae bacteria isolated from mouse intestines, and an emended description of the family Atopobiaceae.</title>
        <authorList>
            <person name="Morinaga K."/>
            <person name="Kusada H."/>
            <person name="Sakamoto S."/>
            <person name="Murakami T."/>
            <person name="Toyoda A."/>
            <person name="Mori H."/>
            <person name="Meng X.Y."/>
            <person name="Takashino M."/>
            <person name="Murotomi K."/>
            <person name="Tamaki H."/>
        </authorList>
    </citation>
    <scope>NUCLEOTIDE SEQUENCE</scope>
    <source>
        <strain evidence="7">OPF53</strain>
    </source>
</reference>